<protein>
    <recommendedName>
        <fullName evidence="1">DUF6438 domain-containing protein</fullName>
    </recommendedName>
</protein>
<accession>A0A562SS10</accession>
<comment type="caution">
    <text evidence="2">The sequence shown here is derived from an EMBL/GenBank/DDBJ whole genome shotgun (WGS) entry which is preliminary data.</text>
</comment>
<gene>
    <name evidence="2" type="ORF">LX66_4397</name>
</gene>
<proteinExistence type="predicted"/>
<evidence type="ECO:0000313" key="2">
    <source>
        <dbReference type="EMBL" id="TWI84035.1"/>
    </source>
</evidence>
<name>A0A562SS10_CHIJA</name>
<dbReference type="InterPro" id="IPR045497">
    <property type="entry name" value="DUF6438"/>
</dbReference>
<dbReference type="Pfam" id="PF20033">
    <property type="entry name" value="DUF6438"/>
    <property type="match status" value="1"/>
</dbReference>
<evidence type="ECO:0000259" key="1">
    <source>
        <dbReference type="Pfam" id="PF20033"/>
    </source>
</evidence>
<dbReference type="Proteomes" id="UP000316778">
    <property type="component" value="Unassembled WGS sequence"/>
</dbReference>
<feature type="domain" description="DUF6438" evidence="1">
    <location>
        <begin position="152"/>
        <end position="264"/>
    </location>
</feature>
<keyword evidence="3" id="KW-1185">Reference proteome</keyword>
<organism evidence="2 3">
    <name type="scientific">Chitinophaga japonensis</name>
    <name type="common">Flexibacter japonensis</name>
    <dbReference type="NCBI Taxonomy" id="104662"/>
    <lineage>
        <taxon>Bacteria</taxon>
        <taxon>Pseudomonadati</taxon>
        <taxon>Bacteroidota</taxon>
        <taxon>Chitinophagia</taxon>
        <taxon>Chitinophagales</taxon>
        <taxon>Chitinophagaceae</taxon>
        <taxon>Chitinophaga</taxon>
    </lineage>
</organism>
<dbReference type="EMBL" id="VLLG01000005">
    <property type="protein sequence ID" value="TWI84035.1"/>
    <property type="molecule type" value="Genomic_DNA"/>
</dbReference>
<dbReference type="AlphaFoldDB" id="A0A562SS10"/>
<sequence>MVATGYSGPIDSLQTLEEVRRFITTLGGHVANVDTFLKTDLDNNGLADLIVKGDPLTIVMNSNSAGDKLHYVYPPGFASEYLLMGVDSSGGQQQLLLKTSKKKKYLHYSQKRIPENNKDTALREAQPIDTLVYRFNGFIEYNAAPPRYKIKSVRLATTTCLGTCPEYNLVVNSDRTADYNAGYYTGKSGHFTGIIDERSFNELMQLIDYIHVQSLSENYAIEATDYPTAILKVIFEDGQEKLIQDYGMRGTHGLRALYHFIDKLRSSQEWIWDRKIK</sequence>
<evidence type="ECO:0000313" key="3">
    <source>
        <dbReference type="Proteomes" id="UP000316778"/>
    </source>
</evidence>
<reference evidence="2 3" key="1">
    <citation type="journal article" date="2013" name="Stand. Genomic Sci.">
        <title>Genomic Encyclopedia of Type Strains, Phase I: The one thousand microbial genomes (KMG-I) project.</title>
        <authorList>
            <person name="Kyrpides N.C."/>
            <person name="Woyke T."/>
            <person name="Eisen J.A."/>
            <person name="Garrity G."/>
            <person name="Lilburn T.G."/>
            <person name="Beck B.J."/>
            <person name="Whitman W.B."/>
            <person name="Hugenholtz P."/>
            <person name="Klenk H.P."/>
        </authorList>
    </citation>
    <scope>NUCLEOTIDE SEQUENCE [LARGE SCALE GENOMIC DNA]</scope>
    <source>
        <strain evidence="2 3">DSM 13484</strain>
    </source>
</reference>